<gene>
    <name evidence="1" type="ORF">Selli2_20810</name>
</gene>
<dbReference type="EMBL" id="BSCH01000013">
    <property type="protein sequence ID" value="GLG90654.1"/>
    <property type="molecule type" value="Genomic_DNA"/>
</dbReference>
<protein>
    <submittedName>
        <fullName evidence="1">Uncharacterized protein</fullName>
    </submittedName>
</protein>
<proteinExistence type="predicted"/>
<dbReference type="Proteomes" id="UP001145094">
    <property type="component" value="Unassembled WGS sequence"/>
</dbReference>
<organism evidence="1 2">
    <name type="scientific">Sellimonas catena</name>
    <dbReference type="NCBI Taxonomy" id="2994035"/>
    <lineage>
        <taxon>Bacteria</taxon>
        <taxon>Bacillati</taxon>
        <taxon>Bacillota</taxon>
        <taxon>Clostridia</taxon>
        <taxon>Lachnospirales</taxon>
        <taxon>Lachnospiraceae</taxon>
        <taxon>Sellimonas</taxon>
    </lineage>
</organism>
<name>A0A9W6CDK7_9FIRM</name>
<sequence>MASFLEIKQVLKEILCIETEIDENCDIVWNSSDECTKLIFRNDTLKQAFDNIGNYKRDKLVIITTNYREVALRLFGPISRNAMDLEMLDDRINGFSYSVGPASLDYCMFLLDSIAESVRINGRRTYIDLRHRCRMIFRHNFNKADIEHPLELLPEILKAITLKISSASPISEKRLIDCAISFEFLIMYKKSIPISEYTDIQDMYSIGNSVLHYTREEVDSPPQRIYNAEVLDYYTMAMESRDPFTMYISFYHIIEHYFDAVFRKKLTEEIKDRMTRPDFSYKSEEKIYELAKYIKKHMSSDDESGKGNESESLKYVLMEYVPIDDLKKRISQIDLKAIDYYQNNLVPFTTSKKTKISWSDTQGVYTNLATRIYETRNSLVHSKSEQIANQYRPYKNKKQLSAEIALIKAVAEIILINSSEIL</sequence>
<dbReference type="RefSeq" id="WP_087255612.1">
    <property type="nucleotide sequence ID" value="NZ_BSCH01000013.1"/>
</dbReference>
<evidence type="ECO:0000313" key="1">
    <source>
        <dbReference type="EMBL" id="GLG90654.1"/>
    </source>
</evidence>
<evidence type="ECO:0000313" key="2">
    <source>
        <dbReference type="Proteomes" id="UP001145094"/>
    </source>
</evidence>
<reference evidence="1" key="2">
    <citation type="submission" date="2022-11" db="EMBL/GenBank/DDBJ databases">
        <title>Draft genome sequence of Sellimonas catena strain 18CBH55.</title>
        <authorList>
            <person name="Hisatomi A."/>
            <person name="Ohkuma M."/>
            <person name="Sakamoto M."/>
        </authorList>
    </citation>
    <scope>NUCLEOTIDE SEQUENCE</scope>
    <source>
        <strain evidence="1">18CBH55</strain>
    </source>
</reference>
<reference evidence="1" key="1">
    <citation type="submission" date="2022-11" db="EMBL/GenBank/DDBJ databases">
        <title>Draft genome sequence of Sellimonas catena strain 18CBH55.</title>
        <authorList>
            <person name="Atsushi H."/>
            <person name="Moriya O."/>
            <person name="Mitsuo S."/>
        </authorList>
    </citation>
    <scope>NUCLEOTIDE SEQUENCE</scope>
    <source>
        <strain evidence="1">18CBH55</strain>
    </source>
</reference>
<accession>A0A9W6CDK7</accession>
<dbReference type="AlphaFoldDB" id="A0A9W6CDK7"/>
<comment type="caution">
    <text evidence="1">The sequence shown here is derived from an EMBL/GenBank/DDBJ whole genome shotgun (WGS) entry which is preliminary data.</text>
</comment>
<reference evidence="1" key="3">
    <citation type="journal article" date="2023" name="Int. J. Syst. Evol. Microbiol.">
        <title>Sellimonas catena sp. nov., isolated from human faeces.</title>
        <authorList>
            <person name="Hisatomi A."/>
            <person name="Ohkuma M."/>
            <person name="Sakamoto M."/>
        </authorList>
    </citation>
    <scope>NUCLEOTIDE SEQUENCE</scope>
    <source>
        <strain evidence="1">18CBH55</strain>
    </source>
</reference>